<name>A0A849AJZ8_9MICO</name>
<dbReference type="Proteomes" id="UP000557772">
    <property type="component" value="Unassembled WGS sequence"/>
</dbReference>
<feature type="chain" id="PRO_5032478515" description="Tat pathway signal sequence domain protein" evidence="1">
    <location>
        <begin position="34"/>
        <end position="220"/>
    </location>
</feature>
<gene>
    <name evidence="2" type="ORF">HJ588_10200</name>
</gene>
<keyword evidence="1" id="KW-0732">Signal</keyword>
<evidence type="ECO:0000256" key="1">
    <source>
        <dbReference type="SAM" id="SignalP"/>
    </source>
</evidence>
<keyword evidence="3" id="KW-1185">Reference proteome</keyword>
<dbReference type="PROSITE" id="PS51318">
    <property type="entry name" value="TAT"/>
    <property type="match status" value="1"/>
</dbReference>
<dbReference type="AlphaFoldDB" id="A0A849AJZ8"/>
<feature type="signal peptide" evidence="1">
    <location>
        <begin position="1"/>
        <end position="33"/>
    </location>
</feature>
<comment type="caution">
    <text evidence="2">The sequence shown here is derived from an EMBL/GenBank/DDBJ whole genome shotgun (WGS) entry which is preliminary data.</text>
</comment>
<dbReference type="RefSeq" id="WP_171154564.1">
    <property type="nucleotide sequence ID" value="NZ_JABENB010000001.1"/>
</dbReference>
<sequence length="220" mass="21989">MTDETNKIGRRTIAKGAAWSVPVVALGAGAAQAAASPPVCPTNCAQPVVSAATLSTGLGNPATGSNRAALSLTAGAFYANFLACDGGGLFQASIFTVTSATLTMSDGSTYTTTSGLPVGVAAASQSALATVGLSFQNVFFPNGNLLSGVLNPPVRPSRICFTYTVVLNVLGSVPPATKDCNGQVCFSFNLLTGSVYTVNQSVLGVPVPNSVSYVTTGLGA</sequence>
<proteinExistence type="predicted"/>
<accession>A0A849AJZ8</accession>
<organism evidence="2 3">
    <name type="scientific">Flexivirga aerilata</name>
    <dbReference type="NCBI Taxonomy" id="1656889"/>
    <lineage>
        <taxon>Bacteria</taxon>
        <taxon>Bacillati</taxon>
        <taxon>Actinomycetota</taxon>
        <taxon>Actinomycetes</taxon>
        <taxon>Micrococcales</taxon>
        <taxon>Dermacoccaceae</taxon>
        <taxon>Flexivirga</taxon>
    </lineage>
</organism>
<evidence type="ECO:0008006" key="4">
    <source>
        <dbReference type="Google" id="ProtNLM"/>
    </source>
</evidence>
<reference evidence="2 3" key="1">
    <citation type="submission" date="2020-05" db="EMBL/GenBank/DDBJ databases">
        <title>Flexivirga sp. ID2601S isolated from air conditioner.</title>
        <authorList>
            <person name="Kim D.H."/>
        </authorList>
    </citation>
    <scope>NUCLEOTIDE SEQUENCE [LARGE SCALE GENOMIC DNA]</scope>
    <source>
        <strain evidence="2 3">ID2601S</strain>
    </source>
</reference>
<evidence type="ECO:0000313" key="3">
    <source>
        <dbReference type="Proteomes" id="UP000557772"/>
    </source>
</evidence>
<dbReference type="EMBL" id="JABENB010000001">
    <property type="protein sequence ID" value="NNG39641.1"/>
    <property type="molecule type" value="Genomic_DNA"/>
</dbReference>
<dbReference type="InterPro" id="IPR006311">
    <property type="entry name" value="TAT_signal"/>
</dbReference>
<evidence type="ECO:0000313" key="2">
    <source>
        <dbReference type="EMBL" id="NNG39641.1"/>
    </source>
</evidence>
<protein>
    <recommendedName>
        <fullName evidence="4">Tat pathway signal sequence domain protein</fullName>
    </recommendedName>
</protein>